<dbReference type="OrthoDB" id="295078at2759"/>
<dbReference type="AlphaFoldDB" id="A0A8T2NUT9"/>
<name>A0A8T2NUT9_9TELE</name>
<evidence type="ECO:0000256" key="1">
    <source>
        <dbReference type="SAM" id="MobiDB-lite"/>
    </source>
</evidence>
<feature type="region of interest" description="Disordered" evidence="1">
    <location>
        <begin position="207"/>
        <end position="301"/>
    </location>
</feature>
<dbReference type="Proteomes" id="UP000824540">
    <property type="component" value="Unassembled WGS sequence"/>
</dbReference>
<gene>
    <name evidence="2" type="ORF">JZ751_013301</name>
</gene>
<accession>A0A8T2NUT9</accession>
<reference evidence="2" key="1">
    <citation type="thesis" date="2021" institute="BYU ScholarsArchive" country="Provo, UT, USA">
        <title>Applications of and Algorithms for Genome Assembly and Genomic Analyses with an Emphasis on Marine Teleosts.</title>
        <authorList>
            <person name="Pickett B.D."/>
        </authorList>
    </citation>
    <scope>NUCLEOTIDE SEQUENCE</scope>
    <source>
        <strain evidence="2">HI-2016</strain>
    </source>
</reference>
<evidence type="ECO:0000313" key="3">
    <source>
        <dbReference type="Proteomes" id="UP000824540"/>
    </source>
</evidence>
<comment type="caution">
    <text evidence="2">The sequence shown here is derived from an EMBL/GenBank/DDBJ whole genome shotgun (WGS) entry which is preliminary data.</text>
</comment>
<organism evidence="2 3">
    <name type="scientific">Albula glossodonta</name>
    <name type="common">roundjaw bonefish</name>
    <dbReference type="NCBI Taxonomy" id="121402"/>
    <lineage>
        <taxon>Eukaryota</taxon>
        <taxon>Metazoa</taxon>
        <taxon>Chordata</taxon>
        <taxon>Craniata</taxon>
        <taxon>Vertebrata</taxon>
        <taxon>Euteleostomi</taxon>
        <taxon>Actinopterygii</taxon>
        <taxon>Neopterygii</taxon>
        <taxon>Teleostei</taxon>
        <taxon>Albuliformes</taxon>
        <taxon>Albulidae</taxon>
        <taxon>Albula</taxon>
    </lineage>
</organism>
<protein>
    <submittedName>
        <fullName evidence="2">Uncharacterized protein</fullName>
    </submittedName>
</protein>
<feature type="compositionally biased region" description="Polar residues" evidence="1">
    <location>
        <begin position="218"/>
        <end position="229"/>
    </location>
</feature>
<proteinExistence type="predicted"/>
<feature type="compositionally biased region" description="Acidic residues" evidence="1">
    <location>
        <begin position="269"/>
        <end position="280"/>
    </location>
</feature>
<keyword evidence="3" id="KW-1185">Reference proteome</keyword>
<sequence length="301" mass="33668">MQDKVLDLEKRSSSLPDETNVAQLQEELKLVKLRELETLRSFREMRDTVTDLNQRWQHHMSRGGGGGHWKESPKKNAMNELQDKLMGVRLREAQAQGELRELKLKALQLESQNQIHSKLVSRQEQESAALKERLQSLEGQNKTLQAQLNEMKRKQAESDCKVPPMPPNPHAKHMRHGPGGHGRPQYITQLRDQISELKAEIRQLRGQTSRFQSPGHGSFQSLCLPSRTSGEADYLSSDEDLLPSPLPSATLYPSLTTPLRPSPCLDSEGSTDSDTEEGDGAGEVPPPPASLFPSMVCAEEN</sequence>
<evidence type="ECO:0000313" key="2">
    <source>
        <dbReference type="EMBL" id="KAG9343914.1"/>
    </source>
</evidence>
<dbReference type="EMBL" id="JAFBMS010000022">
    <property type="protein sequence ID" value="KAG9343914.1"/>
    <property type="molecule type" value="Genomic_DNA"/>
</dbReference>
<feature type="region of interest" description="Disordered" evidence="1">
    <location>
        <begin position="158"/>
        <end position="185"/>
    </location>
</feature>